<protein>
    <submittedName>
        <fullName evidence="2">Uncharacterized protein</fullName>
    </submittedName>
</protein>
<dbReference type="AlphaFoldDB" id="A0A2P2IXL1"/>
<proteinExistence type="predicted"/>
<reference evidence="2" key="1">
    <citation type="submission" date="2018-02" db="EMBL/GenBank/DDBJ databases">
        <title>Rhizophora mucronata_Transcriptome.</title>
        <authorList>
            <person name="Meera S.P."/>
            <person name="Sreeshan A."/>
            <person name="Augustine A."/>
        </authorList>
    </citation>
    <scope>NUCLEOTIDE SEQUENCE</scope>
    <source>
        <tissue evidence="2">Leaf</tissue>
    </source>
</reference>
<dbReference type="EMBL" id="GGEC01005477">
    <property type="protein sequence ID" value="MBW85960.1"/>
    <property type="molecule type" value="Transcribed_RNA"/>
</dbReference>
<evidence type="ECO:0000256" key="1">
    <source>
        <dbReference type="SAM" id="Phobius"/>
    </source>
</evidence>
<accession>A0A2P2IXL1</accession>
<evidence type="ECO:0000313" key="2">
    <source>
        <dbReference type="EMBL" id="MBW85960.1"/>
    </source>
</evidence>
<name>A0A2P2IXL1_RHIMU</name>
<sequence length="47" mass="5013">MGFAEVNCAVLVSHECSADKFEVILCCSCCGMGALMLCLHLSLTVPY</sequence>
<keyword evidence="1" id="KW-0472">Membrane</keyword>
<feature type="transmembrane region" description="Helical" evidence="1">
    <location>
        <begin position="23"/>
        <end position="43"/>
    </location>
</feature>
<organism evidence="2">
    <name type="scientific">Rhizophora mucronata</name>
    <name type="common">Asiatic mangrove</name>
    <dbReference type="NCBI Taxonomy" id="61149"/>
    <lineage>
        <taxon>Eukaryota</taxon>
        <taxon>Viridiplantae</taxon>
        <taxon>Streptophyta</taxon>
        <taxon>Embryophyta</taxon>
        <taxon>Tracheophyta</taxon>
        <taxon>Spermatophyta</taxon>
        <taxon>Magnoliopsida</taxon>
        <taxon>eudicotyledons</taxon>
        <taxon>Gunneridae</taxon>
        <taxon>Pentapetalae</taxon>
        <taxon>rosids</taxon>
        <taxon>fabids</taxon>
        <taxon>Malpighiales</taxon>
        <taxon>Rhizophoraceae</taxon>
        <taxon>Rhizophora</taxon>
    </lineage>
</organism>
<keyword evidence="1" id="KW-1133">Transmembrane helix</keyword>
<keyword evidence="1" id="KW-0812">Transmembrane</keyword>